<dbReference type="PANTHER" id="PTHR14614">
    <property type="entry name" value="HEPATOCELLULAR CARCINOMA-ASSOCIATED ANTIGEN"/>
    <property type="match status" value="1"/>
</dbReference>
<feature type="region of interest" description="Disordered" evidence="1">
    <location>
        <begin position="62"/>
        <end position="96"/>
    </location>
</feature>
<feature type="region of interest" description="Disordered" evidence="1">
    <location>
        <begin position="212"/>
        <end position="263"/>
    </location>
</feature>
<proteinExistence type="predicted"/>
<dbReference type="PANTHER" id="PTHR14614:SF109">
    <property type="entry name" value="RIBOSOMAL LYSINE N-METHYLTRANSFERASE 5"/>
    <property type="match status" value="1"/>
</dbReference>
<reference evidence="2" key="1">
    <citation type="submission" date="2021-01" db="EMBL/GenBank/DDBJ databases">
        <authorList>
            <person name="Corre E."/>
            <person name="Pelletier E."/>
            <person name="Niang G."/>
            <person name="Scheremetjew M."/>
            <person name="Finn R."/>
            <person name="Kale V."/>
            <person name="Holt S."/>
            <person name="Cochrane G."/>
            <person name="Meng A."/>
            <person name="Brown T."/>
            <person name="Cohen L."/>
        </authorList>
    </citation>
    <scope>NUCLEOTIDE SEQUENCE</scope>
    <source>
        <strain evidence="2">CCMP1243</strain>
    </source>
</reference>
<name>A0A7S2W2P6_9STRA</name>
<dbReference type="SUPFAM" id="SSF53335">
    <property type="entry name" value="S-adenosyl-L-methionine-dependent methyltransferases"/>
    <property type="match status" value="1"/>
</dbReference>
<dbReference type="AlphaFoldDB" id="A0A7S2W2P6"/>
<protein>
    <recommendedName>
        <fullName evidence="3">Calmodulin-lysine N-methyltransferase</fullName>
    </recommendedName>
</protein>
<evidence type="ECO:0000313" key="2">
    <source>
        <dbReference type="EMBL" id="CAD9663903.1"/>
    </source>
</evidence>
<dbReference type="Pfam" id="PF10294">
    <property type="entry name" value="Methyltransf_16"/>
    <property type="match status" value="1"/>
</dbReference>
<accession>A0A7S2W2P6</accession>
<organism evidence="2">
    <name type="scientific">Rhizochromulina marina</name>
    <dbReference type="NCBI Taxonomy" id="1034831"/>
    <lineage>
        <taxon>Eukaryota</taxon>
        <taxon>Sar</taxon>
        <taxon>Stramenopiles</taxon>
        <taxon>Ochrophyta</taxon>
        <taxon>Dictyochophyceae</taxon>
        <taxon>Rhizochromulinales</taxon>
        <taxon>Rhizochromulina</taxon>
    </lineage>
</organism>
<dbReference type="Gene3D" id="3.40.50.150">
    <property type="entry name" value="Vaccinia Virus protein VP39"/>
    <property type="match status" value="1"/>
</dbReference>
<dbReference type="EMBL" id="HBHJ01003004">
    <property type="protein sequence ID" value="CAD9663903.1"/>
    <property type="molecule type" value="Transcribed_RNA"/>
</dbReference>
<gene>
    <name evidence="2" type="ORF">RMAR1173_LOCUS1909</name>
</gene>
<feature type="compositionally biased region" description="Polar residues" evidence="1">
    <location>
        <begin position="80"/>
        <end position="96"/>
    </location>
</feature>
<sequence>MGHDFQLNGVLRPGAHVVELGAGCGLAGIVAARLGAAAVGFTDHDERVLCRVEENLALQSTVDPSFSTSPLPPPALTSGRAPQSSAEPSGSGPRVSTTHLAWGTLEMLPPPLVALLPPNTSGFDLVLGSDLIYSLGVVKPLLCTISGLLRNEGPALALLCGSFRLEEGTEEAIHEACMELGLRCELIADDIDDGGCRLQVFARAPAACGLPSQEGRSASNGRGSSVGTPPAATQQIPSSEPQPSKGKKIGEEAKGADPGQYFL</sequence>
<evidence type="ECO:0008006" key="3">
    <source>
        <dbReference type="Google" id="ProtNLM"/>
    </source>
</evidence>
<dbReference type="InterPro" id="IPR019410">
    <property type="entry name" value="Methyltransf_16"/>
</dbReference>
<evidence type="ECO:0000256" key="1">
    <source>
        <dbReference type="SAM" id="MobiDB-lite"/>
    </source>
</evidence>
<feature type="compositionally biased region" description="Polar residues" evidence="1">
    <location>
        <begin position="214"/>
        <end position="242"/>
    </location>
</feature>
<dbReference type="InterPro" id="IPR029063">
    <property type="entry name" value="SAM-dependent_MTases_sf"/>
</dbReference>